<comment type="subunit">
    <text evidence="4 9">Homodimer.</text>
</comment>
<evidence type="ECO:0000256" key="2">
    <source>
        <dbReference type="ARBA" id="ARBA00005011"/>
    </source>
</evidence>
<keyword evidence="9" id="KW-0368">Histidine biosynthesis</keyword>
<keyword evidence="5 9" id="KW-0032">Aminotransferase</keyword>
<dbReference type="PROSITE" id="PS00599">
    <property type="entry name" value="AA_TRANSFER_CLASS_2"/>
    <property type="match status" value="1"/>
</dbReference>
<sequence>MTVAIPSPSGVSPFWSAGVADLSPYTPGEQPQIAGLIKLNTNEHPYGPSPAVLEAIRQATGDALRLYPDPDATALKQAVARRHGLDAGQVFVGNGSDEVLAHVFRALLRHGRPVLTPDIGYSFYPVYARLFDIALQPVPLRADFSVNPADYGEPNGGIVIANPNAPTGCALELAAIRALLEAHPTSVVVVDEAYVDFGAESAVSLVPVYPNLLVVQTLSKSRSLAGLRVGFAIGHPALIEGLERIKGCFNSYPLDRLAQAGAVAALEDEAWFEQTRRRVMAARSVLSQGLVDLGFEVLPSQANFVFARHPGHAGPELLAALRQRRILVRQFDKPRIADFLRITVGTPEQVSALLDALAAIVGRG</sequence>
<evidence type="ECO:0000256" key="6">
    <source>
        <dbReference type="ARBA" id="ARBA00022679"/>
    </source>
</evidence>
<dbReference type="GO" id="GO:0000105">
    <property type="term" value="P:L-histidine biosynthetic process"/>
    <property type="evidence" value="ECO:0007669"/>
    <property type="project" value="UniProtKB-UniRule"/>
</dbReference>
<evidence type="ECO:0000256" key="3">
    <source>
        <dbReference type="ARBA" id="ARBA00007970"/>
    </source>
</evidence>
<comment type="similarity">
    <text evidence="3 9">Belongs to the class-II pyridoxal-phosphate-dependent aminotransferase family. Histidinol-phosphate aminotransferase subfamily.</text>
</comment>
<evidence type="ECO:0000256" key="7">
    <source>
        <dbReference type="ARBA" id="ARBA00022898"/>
    </source>
</evidence>
<name>A0A2U8FSE3_9BURK</name>
<dbReference type="InterPro" id="IPR015421">
    <property type="entry name" value="PyrdxlP-dep_Trfase_major"/>
</dbReference>
<evidence type="ECO:0000313" key="12">
    <source>
        <dbReference type="Proteomes" id="UP000244892"/>
    </source>
</evidence>
<proteinExistence type="inferred from homology"/>
<evidence type="ECO:0000256" key="1">
    <source>
        <dbReference type="ARBA" id="ARBA00001933"/>
    </source>
</evidence>
<dbReference type="PANTHER" id="PTHR43643:SF3">
    <property type="entry name" value="HISTIDINOL-PHOSPHATE AMINOTRANSFERASE"/>
    <property type="match status" value="1"/>
</dbReference>
<comment type="catalytic activity">
    <reaction evidence="8 9">
        <text>L-histidinol phosphate + 2-oxoglutarate = 3-(imidazol-4-yl)-2-oxopropyl phosphate + L-glutamate</text>
        <dbReference type="Rhea" id="RHEA:23744"/>
        <dbReference type="ChEBI" id="CHEBI:16810"/>
        <dbReference type="ChEBI" id="CHEBI:29985"/>
        <dbReference type="ChEBI" id="CHEBI:57766"/>
        <dbReference type="ChEBI" id="CHEBI:57980"/>
        <dbReference type="EC" id="2.6.1.9"/>
    </reaction>
</comment>
<feature type="modified residue" description="N6-(pyridoxal phosphate)lysine" evidence="9">
    <location>
        <position position="220"/>
    </location>
</feature>
<evidence type="ECO:0000256" key="8">
    <source>
        <dbReference type="ARBA" id="ARBA00047481"/>
    </source>
</evidence>
<dbReference type="InterPro" id="IPR004839">
    <property type="entry name" value="Aminotransferase_I/II_large"/>
</dbReference>
<dbReference type="InterPro" id="IPR001917">
    <property type="entry name" value="Aminotrans_II_pyridoxalP_BS"/>
</dbReference>
<gene>
    <name evidence="9" type="primary">hisC</name>
    <name evidence="11" type="ORF">DEH84_09985</name>
</gene>
<accession>A0A2U8FSE3</accession>
<dbReference type="EMBL" id="CP029210">
    <property type="protein sequence ID" value="AWI53728.1"/>
    <property type="molecule type" value="Genomic_DNA"/>
</dbReference>
<dbReference type="GO" id="GO:0004400">
    <property type="term" value="F:histidinol-phosphate transaminase activity"/>
    <property type="evidence" value="ECO:0007669"/>
    <property type="project" value="UniProtKB-UniRule"/>
</dbReference>
<dbReference type="HAMAP" id="MF_01023">
    <property type="entry name" value="HisC_aminotrans_2"/>
    <property type="match status" value="1"/>
</dbReference>
<dbReference type="UniPathway" id="UPA00031">
    <property type="reaction ID" value="UER00012"/>
</dbReference>
<dbReference type="Pfam" id="PF00155">
    <property type="entry name" value="Aminotran_1_2"/>
    <property type="match status" value="1"/>
</dbReference>
<evidence type="ECO:0000256" key="5">
    <source>
        <dbReference type="ARBA" id="ARBA00022576"/>
    </source>
</evidence>
<dbReference type="AlphaFoldDB" id="A0A2U8FSE3"/>
<keyword evidence="12" id="KW-1185">Reference proteome</keyword>
<dbReference type="GO" id="GO:0030170">
    <property type="term" value="F:pyridoxal phosphate binding"/>
    <property type="evidence" value="ECO:0007669"/>
    <property type="project" value="InterPro"/>
</dbReference>
<keyword evidence="6 9" id="KW-0808">Transferase</keyword>
<protein>
    <recommendedName>
        <fullName evidence="9">Histidinol-phosphate aminotransferase</fullName>
        <ecNumber evidence="9">2.6.1.9</ecNumber>
    </recommendedName>
    <alternativeName>
        <fullName evidence="9">Imidazole acetol-phosphate transaminase</fullName>
    </alternativeName>
</protein>
<dbReference type="Gene3D" id="3.40.640.10">
    <property type="entry name" value="Type I PLP-dependent aspartate aminotransferase-like (Major domain)"/>
    <property type="match status" value="1"/>
</dbReference>
<dbReference type="InterPro" id="IPR005861">
    <property type="entry name" value="HisP_aminotrans"/>
</dbReference>
<dbReference type="OrthoDB" id="9809616at2"/>
<comment type="cofactor">
    <cofactor evidence="1 9">
        <name>pyridoxal 5'-phosphate</name>
        <dbReference type="ChEBI" id="CHEBI:597326"/>
    </cofactor>
</comment>
<organism evidence="11 12">
    <name type="scientific">Aquabacterium olei</name>
    <dbReference type="NCBI Taxonomy" id="1296669"/>
    <lineage>
        <taxon>Bacteria</taxon>
        <taxon>Pseudomonadati</taxon>
        <taxon>Pseudomonadota</taxon>
        <taxon>Betaproteobacteria</taxon>
        <taxon>Burkholderiales</taxon>
        <taxon>Aquabacterium</taxon>
    </lineage>
</organism>
<dbReference type="InterPro" id="IPR050106">
    <property type="entry name" value="HistidinolP_aminotransfase"/>
</dbReference>
<keyword evidence="9" id="KW-0028">Amino-acid biosynthesis</keyword>
<evidence type="ECO:0000313" key="11">
    <source>
        <dbReference type="EMBL" id="AWI53728.1"/>
    </source>
</evidence>
<dbReference type="PANTHER" id="PTHR43643">
    <property type="entry name" value="HISTIDINOL-PHOSPHATE AMINOTRANSFERASE 2"/>
    <property type="match status" value="1"/>
</dbReference>
<dbReference type="InterPro" id="IPR015422">
    <property type="entry name" value="PyrdxlP-dep_Trfase_small"/>
</dbReference>
<dbReference type="Gene3D" id="3.90.1150.10">
    <property type="entry name" value="Aspartate Aminotransferase, domain 1"/>
    <property type="match status" value="1"/>
</dbReference>
<dbReference type="RefSeq" id="WP_109036727.1">
    <property type="nucleotide sequence ID" value="NZ_CP029210.1"/>
</dbReference>
<reference evidence="11 12" key="1">
    <citation type="submission" date="2018-05" db="EMBL/GenBank/DDBJ databases">
        <title>complete genome sequence of Aquabacterium olei NBRC 110486.</title>
        <authorList>
            <person name="Tang B."/>
            <person name="Chang J."/>
            <person name="Zhang L."/>
            <person name="Yang H."/>
        </authorList>
    </citation>
    <scope>NUCLEOTIDE SEQUENCE [LARGE SCALE GENOMIC DNA]</scope>
    <source>
        <strain evidence="11 12">NBRC 110486</strain>
    </source>
</reference>
<dbReference type="NCBIfam" id="TIGR01141">
    <property type="entry name" value="hisC"/>
    <property type="match status" value="1"/>
</dbReference>
<evidence type="ECO:0000259" key="10">
    <source>
        <dbReference type="Pfam" id="PF00155"/>
    </source>
</evidence>
<dbReference type="InterPro" id="IPR015424">
    <property type="entry name" value="PyrdxlP-dep_Trfase"/>
</dbReference>
<dbReference type="SUPFAM" id="SSF53383">
    <property type="entry name" value="PLP-dependent transferases"/>
    <property type="match status" value="1"/>
</dbReference>
<evidence type="ECO:0000256" key="9">
    <source>
        <dbReference type="HAMAP-Rule" id="MF_01023"/>
    </source>
</evidence>
<dbReference type="Proteomes" id="UP000244892">
    <property type="component" value="Chromosome"/>
</dbReference>
<evidence type="ECO:0000256" key="4">
    <source>
        <dbReference type="ARBA" id="ARBA00011738"/>
    </source>
</evidence>
<dbReference type="CDD" id="cd00609">
    <property type="entry name" value="AAT_like"/>
    <property type="match status" value="1"/>
</dbReference>
<comment type="pathway">
    <text evidence="2 9">Amino-acid biosynthesis; L-histidine biosynthesis; L-histidine from 5-phospho-alpha-D-ribose 1-diphosphate: step 7/9.</text>
</comment>
<dbReference type="EC" id="2.6.1.9" evidence="9"/>
<feature type="domain" description="Aminotransferase class I/classII large" evidence="10">
    <location>
        <begin position="36"/>
        <end position="357"/>
    </location>
</feature>
<keyword evidence="7 9" id="KW-0663">Pyridoxal phosphate</keyword>
<dbReference type="KEGG" id="aon:DEH84_09985"/>